<accession>A0ACC1X653</accession>
<organism evidence="1 2">
    <name type="scientific">Melia azedarach</name>
    <name type="common">Chinaberry tree</name>
    <dbReference type="NCBI Taxonomy" id="155640"/>
    <lineage>
        <taxon>Eukaryota</taxon>
        <taxon>Viridiplantae</taxon>
        <taxon>Streptophyta</taxon>
        <taxon>Embryophyta</taxon>
        <taxon>Tracheophyta</taxon>
        <taxon>Spermatophyta</taxon>
        <taxon>Magnoliopsida</taxon>
        <taxon>eudicotyledons</taxon>
        <taxon>Gunneridae</taxon>
        <taxon>Pentapetalae</taxon>
        <taxon>rosids</taxon>
        <taxon>malvids</taxon>
        <taxon>Sapindales</taxon>
        <taxon>Meliaceae</taxon>
        <taxon>Melia</taxon>
    </lineage>
</organism>
<comment type="caution">
    <text evidence="1">The sequence shown here is derived from an EMBL/GenBank/DDBJ whole genome shotgun (WGS) entry which is preliminary data.</text>
</comment>
<proteinExistence type="predicted"/>
<evidence type="ECO:0000313" key="2">
    <source>
        <dbReference type="Proteomes" id="UP001164539"/>
    </source>
</evidence>
<keyword evidence="2" id="KW-1185">Reference proteome</keyword>
<dbReference type="EMBL" id="CM051405">
    <property type="protein sequence ID" value="KAJ4705675.1"/>
    <property type="molecule type" value="Genomic_DNA"/>
</dbReference>
<gene>
    <name evidence="1" type="ORF">OWV82_022421</name>
</gene>
<protein>
    <submittedName>
        <fullName evidence="1">Chromatin remodeling protein EBS</fullName>
    </submittedName>
</protein>
<reference evidence="1 2" key="1">
    <citation type="journal article" date="2023" name="Science">
        <title>Complex scaffold remodeling in plant triterpene biosynthesis.</title>
        <authorList>
            <person name="De La Pena R."/>
            <person name="Hodgson H."/>
            <person name="Liu J.C."/>
            <person name="Stephenson M.J."/>
            <person name="Martin A.C."/>
            <person name="Owen C."/>
            <person name="Harkess A."/>
            <person name="Leebens-Mack J."/>
            <person name="Jimenez L.E."/>
            <person name="Osbourn A."/>
            <person name="Sattely E.S."/>
        </authorList>
    </citation>
    <scope>NUCLEOTIDE SEQUENCE [LARGE SCALE GENOMIC DNA]</scope>
    <source>
        <strain evidence="2">cv. JPN11</strain>
        <tissue evidence="1">Leaf</tissue>
    </source>
</reference>
<dbReference type="Proteomes" id="UP001164539">
    <property type="component" value="Chromosome 12"/>
</dbReference>
<sequence>MSKTRPGIATKTKTGKRDLESYTIRGNSKVVRVGDCVLMRPSDNGKPPYVARIEKIESDARSNVKVRVCGTITQRNHLEEGDNSMERESSFYRTTTMCIVLTQSRESALSTLSRTILSLRMLVLKITTVDLSIRLLQGVLHQTELLCIANVRCHITQIISWYNVRGAWTGIILLVWA</sequence>
<name>A0ACC1X653_MELAZ</name>
<evidence type="ECO:0000313" key="1">
    <source>
        <dbReference type="EMBL" id="KAJ4705675.1"/>
    </source>
</evidence>